<name>A0A543PAV1_9ACTN</name>
<dbReference type="Pfam" id="PF14361">
    <property type="entry name" value="RsbRD_N"/>
    <property type="match status" value="1"/>
</dbReference>
<keyword evidence="4" id="KW-1185">Reference proteome</keyword>
<dbReference type="OrthoDB" id="3196285at2"/>
<dbReference type="Proteomes" id="UP000319865">
    <property type="component" value="Unassembled WGS sequence"/>
</dbReference>
<dbReference type="Pfam" id="PF13556">
    <property type="entry name" value="HTH_30"/>
    <property type="match status" value="1"/>
</dbReference>
<feature type="domain" description="PucR C-terminal helix-turn-helix" evidence="1">
    <location>
        <begin position="352"/>
        <end position="408"/>
    </location>
</feature>
<dbReference type="AlphaFoldDB" id="A0A543PAV1"/>
<dbReference type="Gene3D" id="1.10.10.2840">
    <property type="entry name" value="PucR C-terminal helix-turn-helix domain"/>
    <property type="match status" value="1"/>
</dbReference>
<gene>
    <name evidence="3" type="ORF">FHU33_0474</name>
</gene>
<evidence type="ECO:0000313" key="4">
    <source>
        <dbReference type="Proteomes" id="UP000319865"/>
    </source>
</evidence>
<dbReference type="PANTHER" id="PTHR33744">
    <property type="entry name" value="CARBOHYDRATE DIACID REGULATOR"/>
    <property type="match status" value="1"/>
</dbReference>
<evidence type="ECO:0000259" key="2">
    <source>
        <dbReference type="Pfam" id="PF14361"/>
    </source>
</evidence>
<dbReference type="RefSeq" id="WP_142023896.1">
    <property type="nucleotide sequence ID" value="NZ_VFQE01000001.1"/>
</dbReference>
<reference evidence="3 4" key="1">
    <citation type="submission" date="2019-06" db="EMBL/GenBank/DDBJ databases">
        <title>Sequencing the genomes of 1000 actinobacteria strains.</title>
        <authorList>
            <person name="Klenk H.-P."/>
        </authorList>
    </citation>
    <scope>NUCLEOTIDE SEQUENCE [LARGE SCALE GENOMIC DNA]</scope>
    <source>
        <strain evidence="3 4">DSM 46837</strain>
    </source>
</reference>
<dbReference type="InterPro" id="IPR025736">
    <property type="entry name" value="PucR_C-HTH_dom"/>
</dbReference>
<dbReference type="EMBL" id="VFQE01000001">
    <property type="protein sequence ID" value="TQN41120.1"/>
    <property type="molecule type" value="Genomic_DNA"/>
</dbReference>
<dbReference type="InterPro" id="IPR042070">
    <property type="entry name" value="PucR_C-HTH_sf"/>
</dbReference>
<dbReference type="PANTHER" id="PTHR33744:SF7">
    <property type="entry name" value="PUCR FAMILY TRANSCRIPTIONAL REGULATOR"/>
    <property type="match status" value="1"/>
</dbReference>
<protein>
    <submittedName>
        <fullName evidence="3">PucR-like helix-turn-helix protein</fullName>
    </submittedName>
</protein>
<organism evidence="3 4">
    <name type="scientific">Blastococcus colisei</name>
    <dbReference type="NCBI Taxonomy" id="1564162"/>
    <lineage>
        <taxon>Bacteria</taxon>
        <taxon>Bacillati</taxon>
        <taxon>Actinomycetota</taxon>
        <taxon>Actinomycetes</taxon>
        <taxon>Geodermatophilales</taxon>
        <taxon>Geodermatophilaceae</taxon>
        <taxon>Blastococcus</taxon>
    </lineage>
</organism>
<sequence length="426" mass="45847">MSSPVPALLDQSPVPPPPELVEAVSRRLGESVRRMVAGFVEGIPFYRRLPDEQLRGEIAQVCRDNMAAFIRCCREDRLPASGELTAARAGAARRAEEGVPLDAVLMAYVIGNQVTWQMLVEQVPPGREAQVAAFTPYLQRYLQAMLQAVTEAYDAERRSIEHHEGSAWRDLVQGVLEGTAPHVLAQRLGVVLADGYLVVALQLGPTDDEQDEAVDVDVAGRRKVRRVQAAVDRLPGRSAALASLSPAGGLVLLPGTGTSLPGPAETARAVDLLARAAGARPTAVWVPAPTVDRVPHAAAQAGDLLELVRVLGRRPGVYSVDDLVLEYQLSRPGPARERLAELLAPLSAHPDLLETARCWLAHERNRREAAEALHVHPNTLDKRLDRIATLTGLDLSTSRGVGTLQAGLVALHVERSTANLPAEPPT</sequence>
<dbReference type="InterPro" id="IPR051448">
    <property type="entry name" value="CdaR-like_regulators"/>
</dbReference>
<evidence type="ECO:0000259" key="1">
    <source>
        <dbReference type="Pfam" id="PF13556"/>
    </source>
</evidence>
<comment type="caution">
    <text evidence="3">The sequence shown here is derived from an EMBL/GenBank/DDBJ whole genome shotgun (WGS) entry which is preliminary data.</text>
</comment>
<evidence type="ECO:0000313" key="3">
    <source>
        <dbReference type="EMBL" id="TQN41120.1"/>
    </source>
</evidence>
<feature type="domain" description="RsbT co-antagonist protein RsbRD N-terminal" evidence="2">
    <location>
        <begin position="32"/>
        <end position="163"/>
    </location>
</feature>
<dbReference type="InterPro" id="IPR025751">
    <property type="entry name" value="RsbRD_N_dom"/>
</dbReference>
<proteinExistence type="predicted"/>
<accession>A0A543PAV1</accession>